<keyword evidence="4" id="KW-0378">Hydrolase</keyword>
<dbReference type="GO" id="GO:0004252">
    <property type="term" value="F:serine-type endopeptidase activity"/>
    <property type="evidence" value="ECO:0007669"/>
    <property type="project" value="InterPro"/>
</dbReference>
<name>A0A552YZM4_9LACT</name>
<dbReference type="InterPro" id="IPR029045">
    <property type="entry name" value="ClpP/crotonase-like_dom_sf"/>
</dbReference>
<evidence type="ECO:0000256" key="3">
    <source>
        <dbReference type="ARBA" id="ARBA00022670"/>
    </source>
</evidence>
<protein>
    <recommendedName>
        <fullName evidence="6">ATP-dependent Clp protease proteolytic subunit</fullName>
    </recommendedName>
</protein>
<evidence type="ECO:0000256" key="4">
    <source>
        <dbReference type="ARBA" id="ARBA00022801"/>
    </source>
</evidence>
<dbReference type="CDD" id="cd07016">
    <property type="entry name" value="S14_ClpP_1"/>
    <property type="match status" value="1"/>
</dbReference>
<dbReference type="NCBIfam" id="NF045542">
    <property type="entry name" value="Clp_rel_HeadMat"/>
    <property type="match status" value="1"/>
</dbReference>
<feature type="region of interest" description="Disordered" evidence="7">
    <location>
        <begin position="246"/>
        <end position="280"/>
    </location>
</feature>
<comment type="similarity">
    <text evidence="1 6">Belongs to the peptidase S14 family.</text>
</comment>
<evidence type="ECO:0000256" key="7">
    <source>
        <dbReference type="SAM" id="MobiDB-lite"/>
    </source>
</evidence>
<dbReference type="Gene3D" id="3.90.226.10">
    <property type="entry name" value="2-enoyl-CoA Hydratase, Chain A, domain 1"/>
    <property type="match status" value="1"/>
</dbReference>
<proteinExistence type="inferred from homology"/>
<dbReference type="GO" id="GO:0051117">
    <property type="term" value="F:ATPase binding"/>
    <property type="evidence" value="ECO:0007669"/>
    <property type="project" value="TreeGrafter"/>
</dbReference>
<dbReference type="GO" id="GO:0004176">
    <property type="term" value="F:ATP-dependent peptidase activity"/>
    <property type="evidence" value="ECO:0007669"/>
    <property type="project" value="InterPro"/>
</dbReference>
<evidence type="ECO:0000313" key="8">
    <source>
        <dbReference type="EMBL" id="TRW72734.1"/>
    </source>
</evidence>
<accession>A0A552YZM4</accession>
<dbReference type="GO" id="GO:0006515">
    <property type="term" value="P:protein quality control for misfolded or incompletely synthesized proteins"/>
    <property type="evidence" value="ECO:0007669"/>
    <property type="project" value="TreeGrafter"/>
</dbReference>
<dbReference type="SUPFAM" id="SSF52096">
    <property type="entry name" value="ClpP/crotonase"/>
    <property type="match status" value="1"/>
</dbReference>
<dbReference type="InterPro" id="IPR001907">
    <property type="entry name" value="ClpP"/>
</dbReference>
<comment type="caution">
    <text evidence="8">The sequence shown here is derived from an EMBL/GenBank/DDBJ whole genome shotgun (WGS) entry which is preliminary data.</text>
</comment>
<dbReference type="PRINTS" id="PR00127">
    <property type="entry name" value="CLPPROTEASEP"/>
</dbReference>
<dbReference type="PANTHER" id="PTHR10381:SF70">
    <property type="entry name" value="ATP-DEPENDENT CLP PROTEASE PROTEOLYTIC SUBUNIT"/>
    <property type="match status" value="1"/>
</dbReference>
<keyword evidence="2" id="KW-0963">Cytoplasm</keyword>
<dbReference type="Proteomes" id="UP000317167">
    <property type="component" value="Unassembled WGS sequence"/>
</dbReference>
<evidence type="ECO:0000256" key="2">
    <source>
        <dbReference type="ARBA" id="ARBA00022490"/>
    </source>
</evidence>
<evidence type="ECO:0000256" key="1">
    <source>
        <dbReference type="ARBA" id="ARBA00007039"/>
    </source>
</evidence>
<dbReference type="AlphaFoldDB" id="A0A552YZM4"/>
<organism evidence="8 9">
    <name type="scientific">Lactococcus lactis</name>
    <dbReference type="NCBI Taxonomy" id="1358"/>
    <lineage>
        <taxon>Bacteria</taxon>
        <taxon>Bacillati</taxon>
        <taxon>Bacillota</taxon>
        <taxon>Bacilli</taxon>
        <taxon>Lactobacillales</taxon>
        <taxon>Streptococcaceae</taxon>
        <taxon>Lactococcus</taxon>
    </lineage>
</organism>
<reference evidence="8 9" key="1">
    <citation type="submission" date="2019-07" db="EMBL/GenBank/DDBJ databases">
        <title>Draft genome of 7 Lactococcus lactis strains isolated from an artisanal cheese production.</title>
        <authorList>
            <person name="Biolcati F."/>
            <person name="Bottero M.T."/>
            <person name="Dalmasso A."/>
            <person name="Mcauliffe O."/>
        </authorList>
    </citation>
    <scope>NUCLEOTIDE SEQUENCE [LARGE SCALE GENOMIC DNA]</scope>
    <source>
        <strain evidence="8 9">MRS45.2</strain>
    </source>
</reference>
<sequence>MIKRKEYLVKTLNLHGPVIDSDDSWFYDLLEIENINAKSVEEFLDEANGEDIKLSIDSGGGSVRTGSSIYTLLMNYQGKITAEVTGLCASIASVIMLAAEHIAVSPAATIVIHNVWSVNQGDYRDMAKQSDVLKEMSSSIAKMYAKRMGCTLEEAQAAMDEETYYSADQAVEAGIADEKSFEVVKTPIQMMASMDQAFSSDKIAKLKNFMKAQIKNETNNSQEFKLDSEQYQGITDRLDQLISFESEEPNEEPVAKKSNNSADKPLKNQEFKPLFLGGIK</sequence>
<dbReference type="GO" id="GO:0009368">
    <property type="term" value="C:endopeptidase Clp complex"/>
    <property type="evidence" value="ECO:0007669"/>
    <property type="project" value="TreeGrafter"/>
</dbReference>
<dbReference type="InterPro" id="IPR023562">
    <property type="entry name" value="ClpP/TepA"/>
</dbReference>
<evidence type="ECO:0000256" key="5">
    <source>
        <dbReference type="ARBA" id="ARBA00022825"/>
    </source>
</evidence>
<evidence type="ECO:0000256" key="6">
    <source>
        <dbReference type="RuleBase" id="RU003567"/>
    </source>
</evidence>
<keyword evidence="3 8" id="KW-0645">Protease</keyword>
<dbReference type="PANTHER" id="PTHR10381">
    <property type="entry name" value="ATP-DEPENDENT CLP PROTEASE PROTEOLYTIC SUBUNIT"/>
    <property type="match status" value="1"/>
</dbReference>
<dbReference type="Pfam" id="PF00574">
    <property type="entry name" value="CLP_protease"/>
    <property type="match status" value="1"/>
</dbReference>
<dbReference type="EMBL" id="VJWV01000010">
    <property type="protein sequence ID" value="TRW72734.1"/>
    <property type="molecule type" value="Genomic_DNA"/>
</dbReference>
<keyword evidence="5" id="KW-0720">Serine protease</keyword>
<gene>
    <name evidence="8" type="ORF">FNJ53_10510</name>
</gene>
<evidence type="ECO:0000313" key="9">
    <source>
        <dbReference type="Proteomes" id="UP000317167"/>
    </source>
</evidence>